<dbReference type="SUPFAM" id="SSF50998">
    <property type="entry name" value="Quinoprotein alcohol dehydrogenase-like"/>
    <property type="match status" value="2"/>
</dbReference>
<evidence type="ECO:0000259" key="1">
    <source>
        <dbReference type="Pfam" id="PF13360"/>
    </source>
</evidence>
<evidence type="ECO:0000313" key="2">
    <source>
        <dbReference type="EMBL" id="GIE22865.1"/>
    </source>
</evidence>
<dbReference type="InterPro" id="IPR015943">
    <property type="entry name" value="WD40/YVTN_repeat-like_dom_sf"/>
</dbReference>
<dbReference type="RefSeq" id="WP_203839936.1">
    <property type="nucleotide sequence ID" value="NZ_BAAATV010000011.1"/>
</dbReference>
<dbReference type="InterPro" id="IPR002372">
    <property type="entry name" value="PQQ_rpt_dom"/>
</dbReference>
<dbReference type="Proteomes" id="UP000603200">
    <property type="component" value="Unassembled WGS sequence"/>
</dbReference>
<dbReference type="PANTHER" id="PTHR34512:SF30">
    <property type="entry name" value="OUTER MEMBRANE PROTEIN ASSEMBLY FACTOR BAMB"/>
    <property type="match status" value="1"/>
</dbReference>
<sequence length="451" mass="48400">MAVIELGLVTGDDEEPRAPARRRIRPSDIRILAVVVAVLCVVAVTGSEPPESHAPVTLWSVPLQGGSDSFASEGGNVYVLSSGDGYGAQRSLTAYDLRKGTARWSVRGVDDATWIGSVTDGVLTLPAADTTVEYENTDGSKGTREYTRDTIALDTATGQELWRLRGEFFSSGGGRVLLGEWNDEGSTVSSLRVVGLRDGVTVWSRTGSGARSWVTTNGVLSDRLVTATAAGLVEVLDFADGHVVAAQRLPWQPAADSSEQTTELSVEEHTLYLRTVDGDRGQVVAYDTETLRELWRLDSRPFGGFYACGPVMCLNDDNGITGYDPVTGQVRWQRPGGGYAFPLYDDRLVVDEDQDGTRHSVIDGRTGATLTDLGTATLVWNYSDESDQVYAMTRTTQPPGATAVSALDKRTGTLAMRGLIPQVQDYGCQAAEKLLVCATSNAQLSVTDLAF</sequence>
<name>A0ABQ3ZW91_9ACTN</name>
<feature type="domain" description="Pyrrolo-quinoline quinone repeat" evidence="1">
    <location>
        <begin position="190"/>
        <end position="335"/>
    </location>
</feature>
<dbReference type="PANTHER" id="PTHR34512">
    <property type="entry name" value="CELL SURFACE PROTEIN"/>
    <property type="match status" value="1"/>
</dbReference>
<comment type="caution">
    <text evidence="2">The sequence shown here is derived from an EMBL/GenBank/DDBJ whole genome shotgun (WGS) entry which is preliminary data.</text>
</comment>
<accession>A0ABQ3ZW91</accession>
<organism evidence="2 3">
    <name type="scientific">Winogradskya humida</name>
    <dbReference type="NCBI Taxonomy" id="113566"/>
    <lineage>
        <taxon>Bacteria</taxon>
        <taxon>Bacillati</taxon>
        <taxon>Actinomycetota</taxon>
        <taxon>Actinomycetes</taxon>
        <taxon>Micromonosporales</taxon>
        <taxon>Micromonosporaceae</taxon>
        <taxon>Winogradskya</taxon>
    </lineage>
</organism>
<proteinExistence type="predicted"/>
<gene>
    <name evidence="2" type="ORF">Ahu01nite_059670</name>
</gene>
<reference evidence="2 3" key="1">
    <citation type="submission" date="2021-01" db="EMBL/GenBank/DDBJ databases">
        <title>Whole genome shotgun sequence of Actinoplanes humidus NBRC 14915.</title>
        <authorList>
            <person name="Komaki H."/>
            <person name="Tamura T."/>
        </authorList>
    </citation>
    <scope>NUCLEOTIDE SEQUENCE [LARGE SCALE GENOMIC DNA]</scope>
    <source>
        <strain evidence="2 3">NBRC 14915</strain>
    </source>
</reference>
<dbReference type="EMBL" id="BOMN01000086">
    <property type="protein sequence ID" value="GIE22865.1"/>
    <property type="molecule type" value="Genomic_DNA"/>
</dbReference>
<protein>
    <recommendedName>
        <fullName evidence="1">Pyrrolo-quinoline quinone repeat domain-containing protein</fullName>
    </recommendedName>
</protein>
<evidence type="ECO:0000313" key="3">
    <source>
        <dbReference type="Proteomes" id="UP000603200"/>
    </source>
</evidence>
<dbReference type="Gene3D" id="2.130.10.10">
    <property type="entry name" value="YVTN repeat-like/Quinoprotein amine dehydrogenase"/>
    <property type="match status" value="1"/>
</dbReference>
<keyword evidence="3" id="KW-1185">Reference proteome</keyword>
<dbReference type="Pfam" id="PF13360">
    <property type="entry name" value="PQQ_2"/>
    <property type="match status" value="1"/>
</dbReference>
<dbReference type="InterPro" id="IPR011047">
    <property type="entry name" value="Quinoprotein_ADH-like_sf"/>
</dbReference>